<feature type="signal peptide" evidence="2">
    <location>
        <begin position="1"/>
        <end position="24"/>
    </location>
</feature>
<accession>A0A7M1KIF4</accession>
<name>A0A7M1KIF4_9PSED</name>
<keyword evidence="2" id="KW-0732">Signal</keyword>
<sequence length="117" mass="11504">MKNSKFAALALTGLLSAASLSAFAATSSTGTTDPVGSPPSPATQESQKSMGTGLDTNGGAIIDNSAGADPRTQGNDTQRQAPAAVGNGKMGPGINNEPKINKGDDSNIPGAPKQPAP</sequence>
<proteinExistence type="predicted"/>
<dbReference type="AlphaFoldDB" id="A0A7M1KIF4"/>
<dbReference type="EMBL" id="CP063073">
    <property type="protein sequence ID" value="QOQ75882.1"/>
    <property type="molecule type" value="Genomic_DNA"/>
</dbReference>
<evidence type="ECO:0008006" key="5">
    <source>
        <dbReference type="Google" id="ProtNLM"/>
    </source>
</evidence>
<evidence type="ECO:0000256" key="1">
    <source>
        <dbReference type="SAM" id="MobiDB-lite"/>
    </source>
</evidence>
<organism evidence="3 4">
    <name type="scientific">Pseudomonas poae</name>
    <dbReference type="NCBI Taxonomy" id="200451"/>
    <lineage>
        <taxon>Bacteria</taxon>
        <taxon>Pseudomonadati</taxon>
        <taxon>Pseudomonadota</taxon>
        <taxon>Gammaproteobacteria</taxon>
        <taxon>Pseudomonadales</taxon>
        <taxon>Pseudomonadaceae</taxon>
        <taxon>Pseudomonas</taxon>
    </lineage>
</organism>
<dbReference type="Proteomes" id="UP000594923">
    <property type="component" value="Chromosome"/>
</dbReference>
<evidence type="ECO:0000313" key="4">
    <source>
        <dbReference type="Proteomes" id="UP000594923"/>
    </source>
</evidence>
<evidence type="ECO:0000256" key="2">
    <source>
        <dbReference type="SAM" id="SignalP"/>
    </source>
</evidence>
<feature type="region of interest" description="Disordered" evidence="1">
    <location>
        <begin position="24"/>
        <end position="117"/>
    </location>
</feature>
<evidence type="ECO:0000313" key="3">
    <source>
        <dbReference type="EMBL" id="QOQ75882.1"/>
    </source>
</evidence>
<reference evidence="3 4" key="1">
    <citation type="submission" date="2020-10" db="EMBL/GenBank/DDBJ databases">
        <title>High quality whole genome sequence of Pseudomonas poae PMA22.</title>
        <authorList>
            <person name="Hernandez J.G."/>
            <person name="Rodriguez P."/>
            <person name="Cuevas C."/>
            <person name="de la Calle F."/>
            <person name="Galan B."/>
            <person name="Garcia J.L."/>
        </authorList>
    </citation>
    <scope>NUCLEOTIDE SEQUENCE [LARGE SCALE GENOMIC DNA]</scope>
    <source>
        <strain evidence="3 4">PMA22</strain>
    </source>
</reference>
<feature type="chain" id="PRO_5029579434" description="Serine protease" evidence="2">
    <location>
        <begin position="25"/>
        <end position="117"/>
    </location>
</feature>
<gene>
    <name evidence="3" type="ORF">IMF22_02040</name>
</gene>
<protein>
    <recommendedName>
        <fullName evidence="5">Serine protease</fullName>
    </recommendedName>
</protein>
<dbReference type="RefSeq" id="WP_197627088.1">
    <property type="nucleotide sequence ID" value="NZ_CP063073.1"/>
</dbReference>